<protein>
    <submittedName>
        <fullName evidence="1">Uncharacterized protein</fullName>
    </submittedName>
</protein>
<dbReference type="KEGG" id="lez:GLE_4935"/>
<dbReference type="STRING" id="69.GLE_4935"/>
<evidence type="ECO:0000313" key="2">
    <source>
        <dbReference type="Proteomes" id="UP000061569"/>
    </source>
</evidence>
<reference evidence="1 2" key="1">
    <citation type="submission" date="2015-11" db="EMBL/GenBank/DDBJ databases">
        <title>Genome sequences of Lysobacter enzymogenes strain C3 and Lysobacter antibioticus ATCC 29479.</title>
        <authorList>
            <person name="Kobayashi D.Y."/>
        </authorList>
    </citation>
    <scope>NUCLEOTIDE SEQUENCE [LARGE SCALE GENOMIC DNA]</scope>
    <source>
        <strain evidence="1 2">C3</strain>
    </source>
</reference>
<proteinExistence type="predicted"/>
<evidence type="ECO:0000313" key="1">
    <source>
        <dbReference type="EMBL" id="ALN60276.1"/>
    </source>
</evidence>
<accession>A0A0S2DNY3</accession>
<gene>
    <name evidence="1" type="ORF">GLE_4935</name>
</gene>
<dbReference type="AlphaFoldDB" id="A0A0S2DNY3"/>
<dbReference type="EMBL" id="CP013140">
    <property type="protein sequence ID" value="ALN60276.1"/>
    <property type="molecule type" value="Genomic_DNA"/>
</dbReference>
<sequence length="41" mass="4370">MCLHGAVCAVGFIFAPQHAPRAPGSWEHLNRKGGERGVVRG</sequence>
<dbReference type="Proteomes" id="UP000061569">
    <property type="component" value="Chromosome"/>
</dbReference>
<name>A0A0S2DNY3_LYSEN</name>
<organism evidence="1 2">
    <name type="scientific">Lysobacter enzymogenes</name>
    <dbReference type="NCBI Taxonomy" id="69"/>
    <lineage>
        <taxon>Bacteria</taxon>
        <taxon>Pseudomonadati</taxon>
        <taxon>Pseudomonadota</taxon>
        <taxon>Gammaproteobacteria</taxon>
        <taxon>Lysobacterales</taxon>
        <taxon>Lysobacteraceae</taxon>
        <taxon>Lysobacter</taxon>
    </lineage>
</organism>